<reference evidence="5 6" key="1">
    <citation type="submission" date="2017-08" db="EMBL/GenBank/DDBJ databases">
        <title>Fine stratification of microbial communities through a metagenomic profile of the photic zone.</title>
        <authorList>
            <person name="Haro-Moreno J.M."/>
            <person name="Lopez-Perez M."/>
            <person name="De La Torre J."/>
            <person name="Picazo A."/>
            <person name="Camacho A."/>
            <person name="Rodriguez-Valera F."/>
        </authorList>
    </citation>
    <scope>NUCLEOTIDE SEQUENCE [LARGE SCALE GENOMIC DNA]</scope>
    <source>
        <strain evidence="5">MED-G24</strain>
    </source>
</reference>
<dbReference type="InterPro" id="IPR002018">
    <property type="entry name" value="CarbesteraseB"/>
</dbReference>
<name>A0A2A5WM94_9GAMM</name>
<evidence type="ECO:0000313" key="6">
    <source>
        <dbReference type="Proteomes" id="UP000219327"/>
    </source>
</evidence>
<dbReference type="Gene3D" id="3.40.50.1820">
    <property type="entry name" value="alpha/beta hydrolase"/>
    <property type="match status" value="1"/>
</dbReference>
<evidence type="ECO:0000259" key="4">
    <source>
        <dbReference type="Pfam" id="PF00135"/>
    </source>
</evidence>
<evidence type="ECO:0000313" key="5">
    <source>
        <dbReference type="EMBL" id="PDH37388.1"/>
    </source>
</evidence>
<comment type="similarity">
    <text evidence="1 3">Belongs to the type-B carboxylesterase/lipase family.</text>
</comment>
<dbReference type="PROSITE" id="PS00122">
    <property type="entry name" value="CARBOXYLESTERASE_B_1"/>
    <property type="match status" value="1"/>
</dbReference>
<dbReference type="InterPro" id="IPR029058">
    <property type="entry name" value="AB_hydrolase_fold"/>
</dbReference>
<dbReference type="Proteomes" id="UP000219327">
    <property type="component" value="Unassembled WGS sequence"/>
</dbReference>
<dbReference type="AlphaFoldDB" id="A0A2A5WM94"/>
<feature type="domain" description="Carboxylesterase type B" evidence="4">
    <location>
        <begin position="16"/>
        <end position="492"/>
    </location>
</feature>
<proteinExistence type="inferred from homology"/>
<dbReference type="InterPro" id="IPR019826">
    <property type="entry name" value="Carboxylesterase_B_AS"/>
</dbReference>
<dbReference type="InterPro" id="IPR050309">
    <property type="entry name" value="Type-B_Carboxylest/Lipase"/>
</dbReference>
<evidence type="ECO:0000256" key="1">
    <source>
        <dbReference type="ARBA" id="ARBA00005964"/>
    </source>
</evidence>
<gene>
    <name evidence="5" type="ORF">CNE99_08240</name>
</gene>
<dbReference type="SUPFAM" id="SSF53474">
    <property type="entry name" value="alpha/beta-Hydrolases"/>
    <property type="match status" value="1"/>
</dbReference>
<sequence>MVRTIELQTEGSRVATETRLGKIEGLPVDGGTAYLGIRFGEPPVGDLRFMPPIASGAWSGVYDATQWPNRAIQTKKLGTMDQDTPGDRDEDCLFLNVHTPAADSTGRPVMVWIHGGGLTGGSANEYDGRVLAREGDVVVVTINYRLGPFGFLNLEPLGYEFKGSASNGIRDIVLALEWVRDNIADFGGDPHNVTVFGESAGAKAILALSGTPTADGLYHKAIANSPAAAEVSVGDKTAKMAEQLGVEPSDLLATLRRLPAFALQDAGLPAGYEVDGEVITLPFMEALKEKGAFGVPMIIGTNRTEGTLFTPPDSPDEDMGRYEQSLAGSARGVIGNRDATEYVAGIKSAYPDHTPKQWMEIISSDHFRKTAVEVSEIASESGCWLYRFDLNATALFRGKLMQTAHACEMAFTFNTFADDDCCVMTMHDPDAPGVRDLARHWSATLTHFAHTGDPNGAGLPQWQAYDTKGRAVMLLDQESVVEQDPDKVHRELWGASS</sequence>
<dbReference type="Pfam" id="PF00135">
    <property type="entry name" value="COesterase"/>
    <property type="match status" value="1"/>
</dbReference>
<accession>A0A2A5WM94</accession>
<keyword evidence="2 3" id="KW-0378">Hydrolase</keyword>
<dbReference type="PANTHER" id="PTHR11559">
    <property type="entry name" value="CARBOXYLESTERASE"/>
    <property type="match status" value="1"/>
</dbReference>
<organism evidence="5 6">
    <name type="scientific">OM182 bacterium MED-G24</name>
    <dbReference type="NCBI Taxonomy" id="1986255"/>
    <lineage>
        <taxon>Bacteria</taxon>
        <taxon>Pseudomonadati</taxon>
        <taxon>Pseudomonadota</taxon>
        <taxon>Gammaproteobacteria</taxon>
        <taxon>OMG group</taxon>
        <taxon>OM182 clade</taxon>
    </lineage>
</organism>
<evidence type="ECO:0000256" key="3">
    <source>
        <dbReference type="RuleBase" id="RU361235"/>
    </source>
</evidence>
<comment type="caution">
    <text evidence="5">The sequence shown here is derived from an EMBL/GenBank/DDBJ whole genome shotgun (WGS) entry which is preliminary data.</text>
</comment>
<protein>
    <recommendedName>
        <fullName evidence="3">Carboxylic ester hydrolase</fullName>
        <ecNumber evidence="3">3.1.1.-</ecNumber>
    </recommendedName>
</protein>
<evidence type="ECO:0000256" key="2">
    <source>
        <dbReference type="ARBA" id="ARBA00022801"/>
    </source>
</evidence>
<dbReference type="EC" id="3.1.1.-" evidence="3"/>
<dbReference type="GO" id="GO:0016787">
    <property type="term" value="F:hydrolase activity"/>
    <property type="evidence" value="ECO:0007669"/>
    <property type="project" value="UniProtKB-KW"/>
</dbReference>
<dbReference type="EMBL" id="NTKD01000049">
    <property type="protein sequence ID" value="PDH37388.1"/>
    <property type="molecule type" value="Genomic_DNA"/>
</dbReference>